<dbReference type="RefSeq" id="WP_346141863.1">
    <property type="nucleotide sequence ID" value="NZ_BAAAUA010000007.1"/>
</dbReference>
<evidence type="ECO:0000256" key="2">
    <source>
        <dbReference type="ARBA" id="ARBA00023163"/>
    </source>
</evidence>
<dbReference type="PROSITE" id="PS52050">
    <property type="entry name" value="WYL"/>
    <property type="match status" value="1"/>
</dbReference>
<dbReference type="PANTHER" id="PTHR34580">
    <property type="match status" value="1"/>
</dbReference>
<dbReference type="Pfam" id="PF25583">
    <property type="entry name" value="WCX"/>
    <property type="match status" value="1"/>
</dbReference>
<dbReference type="Pfam" id="PF08279">
    <property type="entry name" value="HTH_11"/>
    <property type="match status" value="1"/>
</dbReference>
<protein>
    <submittedName>
        <fullName evidence="4">YafY family protein</fullName>
    </submittedName>
</protein>
<dbReference type="InterPro" id="IPR051534">
    <property type="entry name" value="CBASS_pafABC_assoc_protein"/>
</dbReference>
<dbReference type="InterPro" id="IPR057727">
    <property type="entry name" value="WCX_dom"/>
</dbReference>
<evidence type="ECO:0000256" key="1">
    <source>
        <dbReference type="ARBA" id="ARBA00023015"/>
    </source>
</evidence>
<dbReference type="Pfam" id="PF13280">
    <property type="entry name" value="WYL"/>
    <property type="match status" value="1"/>
</dbReference>
<sequence>MLETSARLLRLLSLLQVRRDWTGPDLAGRLDVDVRTVRRDVDKLRSLGYPVESTPGVAGGYRLGAGAEMPPLLLDDEEAVAVAMGLRTAAGGTISGIEESSVRALAKLQQVMPSRLRHRVESLAAATVTLASNGPTVDSATLTAVATACRAHERLRFDYRTHDGAESRRDVEPHRLVHSGPRWYLVGYDVDRADWRNFRVDRITLRPPHGPRFTPRQPPEEDVRRWASWEVAVGQYRYQARFTVHAPAAQVAARTTPTSALVEPIDDHSCTLRAGSNSLDGLSFHIAMLGFPFTAHEPPELLDRIRALADRLHAAAP</sequence>
<keyword evidence="2" id="KW-0804">Transcription</keyword>
<dbReference type="InterPro" id="IPR013196">
    <property type="entry name" value="HTH_11"/>
</dbReference>
<dbReference type="PROSITE" id="PS51000">
    <property type="entry name" value="HTH_DEOR_2"/>
    <property type="match status" value="1"/>
</dbReference>
<evidence type="ECO:0000313" key="5">
    <source>
        <dbReference type="Proteomes" id="UP001596066"/>
    </source>
</evidence>
<dbReference type="Proteomes" id="UP001596066">
    <property type="component" value="Unassembled WGS sequence"/>
</dbReference>
<dbReference type="PANTHER" id="PTHR34580:SF3">
    <property type="entry name" value="PROTEIN PAFB"/>
    <property type="match status" value="1"/>
</dbReference>
<dbReference type="InterPro" id="IPR036390">
    <property type="entry name" value="WH_DNA-bd_sf"/>
</dbReference>
<accession>A0ABW0VHW8</accession>
<feature type="domain" description="HTH deoR-type" evidence="3">
    <location>
        <begin position="4"/>
        <end position="59"/>
    </location>
</feature>
<organism evidence="4 5">
    <name type="scientific">Kitasatospora cinereorecta</name>
    <dbReference type="NCBI Taxonomy" id="285560"/>
    <lineage>
        <taxon>Bacteria</taxon>
        <taxon>Bacillati</taxon>
        <taxon>Actinomycetota</taxon>
        <taxon>Actinomycetes</taxon>
        <taxon>Kitasatosporales</taxon>
        <taxon>Streptomycetaceae</taxon>
        <taxon>Kitasatospora</taxon>
    </lineage>
</organism>
<gene>
    <name evidence="4" type="ORF">ACFPZF_29510</name>
</gene>
<dbReference type="Gene3D" id="1.10.10.10">
    <property type="entry name" value="Winged helix-like DNA-binding domain superfamily/Winged helix DNA-binding domain"/>
    <property type="match status" value="1"/>
</dbReference>
<dbReference type="EMBL" id="JBHSOC010000071">
    <property type="protein sequence ID" value="MFC5645472.1"/>
    <property type="molecule type" value="Genomic_DNA"/>
</dbReference>
<evidence type="ECO:0000313" key="4">
    <source>
        <dbReference type="EMBL" id="MFC5645472.1"/>
    </source>
</evidence>
<dbReference type="SUPFAM" id="SSF46785">
    <property type="entry name" value="Winged helix' DNA-binding domain"/>
    <property type="match status" value="1"/>
</dbReference>
<reference evidence="5" key="1">
    <citation type="journal article" date="2019" name="Int. J. Syst. Evol. Microbiol.">
        <title>The Global Catalogue of Microorganisms (GCM) 10K type strain sequencing project: providing services to taxonomists for standard genome sequencing and annotation.</title>
        <authorList>
            <consortium name="The Broad Institute Genomics Platform"/>
            <consortium name="The Broad Institute Genome Sequencing Center for Infectious Disease"/>
            <person name="Wu L."/>
            <person name="Ma J."/>
        </authorList>
    </citation>
    <scope>NUCLEOTIDE SEQUENCE [LARGE SCALE GENOMIC DNA]</scope>
    <source>
        <strain evidence="5">CGMCC 4.1622</strain>
    </source>
</reference>
<dbReference type="InterPro" id="IPR026881">
    <property type="entry name" value="WYL_dom"/>
</dbReference>
<dbReference type="InterPro" id="IPR036388">
    <property type="entry name" value="WH-like_DNA-bd_sf"/>
</dbReference>
<keyword evidence="5" id="KW-1185">Reference proteome</keyword>
<proteinExistence type="predicted"/>
<comment type="caution">
    <text evidence="4">The sequence shown here is derived from an EMBL/GenBank/DDBJ whole genome shotgun (WGS) entry which is preliminary data.</text>
</comment>
<name>A0ABW0VHW8_9ACTN</name>
<dbReference type="InterPro" id="IPR001034">
    <property type="entry name" value="DeoR_HTH"/>
</dbReference>
<keyword evidence="1" id="KW-0805">Transcription regulation</keyword>
<evidence type="ECO:0000259" key="3">
    <source>
        <dbReference type="PROSITE" id="PS51000"/>
    </source>
</evidence>